<comment type="caution">
    <text evidence="1">The sequence shown here is derived from an EMBL/GenBank/DDBJ whole genome shotgun (WGS) entry which is preliminary data.</text>
</comment>
<evidence type="ECO:0000313" key="1">
    <source>
        <dbReference type="EMBL" id="MFD2868913.1"/>
    </source>
</evidence>
<evidence type="ECO:0000313" key="2">
    <source>
        <dbReference type="Proteomes" id="UP001597568"/>
    </source>
</evidence>
<reference evidence="2" key="1">
    <citation type="journal article" date="2019" name="Int. J. Syst. Evol. Microbiol.">
        <title>The Global Catalogue of Microorganisms (GCM) 10K type strain sequencing project: providing services to taxonomists for standard genome sequencing and annotation.</title>
        <authorList>
            <consortium name="The Broad Institute Genomics Platform"/>
            <consortium name="The Broad Institute Genome Sequencing Center for Infectious Disease"/>
            <person name="Wu L."/>
            <person name="Ma J."/>
        </authorList>
    </citation>
    <scope>NUCLEOTIDE SEQUENCE [LARGE SCALE GENOMIC DNA]</scope>
    <source>
        <strain evidence="2">KCTC 33522</strain>
    </source>
</reference>
<keyword evidence="2" id="KW-1185">Reference proteome</keyword>
<sequence>MTAYTLSKKFVMAKTYTKVDITKRVNTFYMFNQFEQAEYEELMNLIETTYA</sequence>
<name>A0ABW5Y0Q0_9BACL</name>
<accession>A0ABW5Y0Q0</accession>
<dbReference type="EMBL" id="JBHUOR010000072">
    <property type="protein sequence ID" value="MFD2868913.1"/>
    <property type="molecule type" value="Genomic_DNA"/>
</dbReference>
<organism evidence="1 2">
    <name type="scientific">Kurthia populi</name>
    <dbReference type="NCBI Taxonomy" id="1562132"/>
    <lineage>
        <taxon>Bacteria</taxon>
        <taxon>Bacillati</taxon>
        <taxon>Bacillota</taxon>
        <taxon>Bacilli</taxon>
        <taxon>Bacillales</taxon>
        <taxon>Caryophanaceae</taxon>
        <taxon>Kurthia</taxon>
    </lineage>
</organism>
<protein>
    <recommendedName>
        <fullName evidence="3">BH0509 family protein</fullName>
    </recommendedName>
</protein>
<dbReference type="Proteomes" id="UP001597568">
    <property type="component" value="Unassembled WGS sequence"/>
</dbReference>
<evidence type="ECO:0008006" key="3">
    <source>
        <dbReference type="Google" id="ProtNLM"/>
    </source>
</evidence>
<gene>
    <name evidence="1" type="ORF">ACFSY7_10440</name>
</gene>
<proteinExistence type="predicted"/>
<dbReference type="RefSeq" id="WP_380147792.1">
    <property type="nucleotide sequence ID" value="NZ_JBHUOR010000072.1"/>
</dbReference>